<dbReference type="Pfam" id="PF01584">
    <property type="entry name" value="CheW"/>
    <property type="match status" value="1"/>
</dbReference>
<evidence type="ECO:0000313" key="2">
    <source>
        <dbReference type="EMBL" id="MDT8899889.1"/>
    </source>
</evidence>
<reference evidence="2 3" key="1">
    <citation type="submission" date="2023-07" db="EMBL/GenBank/DDBJ databases">
        <title>The novel representative of Negativicutes class, Anaeroselena agilis gen. nov. sp. nov.</title>
        <authorList>
            <person name="Prokofeva M.I."/>
            <person name="Elcheninov A.G."/>
            <person name="Klyukina A."/>
            <person name="Kublanov I.V."/>
            <person name="Frolov E.N."/>
            <person name="Podosokorskaya O.A."/>
        </authorList>
    </citation>
    <scope>NUCLEOTIDE SEQUENCE [LARGE SCALE GENOMIC DNA]</scope>
    <source>
        <strain evidence="2 3">4137-cl</strain>
    </source>
</reference>
<dbReference type="PANTHER" id="PTHR22617">
    <property type="entry name" value="CHEMOTAXIS SENSOR HISTIDINE KINASE-RELATED"/>
    <property type="match status" value="1"/>
</dbReference>
<sequence length="141" mass="15506">MSMQLVVFRLCREEYAVLVEKVREVINYLPITKLPGKPDYFEGVINVRGKTVPVIDFAAKLGLPGAGGADRQIIIVEHRNKEIGLTVDTVTEVIQTSKDIFAGLDVTEAGGQNLRKVCNFHDRIIVLLDVEQMLKGSALAG</sequence>
<dbReference type="InterPro" id="IPR002545">
    <property type="entry name" value="CheW-lke_dom"/>
</dbReference>
<dbReference type="EMBL" id="JAUOZS010000001">
    <property type="protein sequence ID" value="MDT8899889.1"/>
    <property type="molecule type" value="Genomic_DNA"/>
</dbReference>
<name>A0ABU3NSV2_9FIRM</name>
<dbReference type="SUPFAM" id="SSF50341">
    <property type="entry name" value="CheW-like"/>
    <property type="match status" value="1"/>
</dbReference>
<dbReference type="PANTHER" id="PTHR22617:SF23">
    <property type="entry name" value="CHEMOTAXIS PROTEIN CHEW"/>
    <property type="match status" value="1"/>
</dbReference>
<dbReference type="PROSITE" id="PS50851">
    <property type="entry name" value="CHEW"/>
    <property type="match status" value="1"/>
</dbReference>
<organism evidence="2 3">
    <name type="scientific">Anaeroselena agilis</name>
    <dbReference type="NCBI Taxonomy" id="3063788"/>
    <lineage>
        <taxon>Bacteria</taxon>
        <taxon>Bacillati</taxon>
        <taxon>Bacillota</taxon>
        <taxon>Negativicutes</taxon>
        <taxon>Acetonemataceae</taxon>
        <taxon>Anaeroselena</taxon>
    </lineage>
</organism>
<dbReference type="Gene3D" id="2.40.50.180">
    <property type="entry name" value="CheA-289, Domain 4"/>
    <property type="match status" value="1"/>
</dbReference>
<dbReference type="RefSeq" id="WP_413782420.1">
    <property type="nucleotide sequence ID" value="NZ_JAUOZS010000001.1"/>
</dbReference>
<dbReference type="InterPro" id="IPR036061">
    <property type="entry name" value="CheW-like_dom_sf"/>
</dbReference>
<dbReference type="InterPro" id="IPR039315">
    <property type="entry name" value="CheW"/>
</dbReference>
<proteinExistence type="predicted"/>
<dbReference type="Proteomes" id="UP001254848">
    <property type="component" value="Unassembled WGS sequence"/>
</dbReference>
<keyword evidence="3" id="KW-1185">Reference proteome</keyword>
<feature type="domain" description="CheW-like" evidence="1">
    <location>
        <begin position="2"/>
        <end position="139"/>
    </location>
</feature>
<comment type="caution">
    <text evidence="2">The sequence shown here is derived from an EMBL/GenBank/DDBJ whole genome shotgun (WGS) entry which is preliminary data.</text>
</comment>
<gene>
    <name evidence="2" type="ORF">Q4T40_01315</name>
</gene>
<evidence type="ECO:0000259" key="1">
    <source>
        <dbReference type="PROSITE" id="PS50851"/>
    </source>
</evidence>
<protein>
    <submittedName>
        <fullName evidence="2">Chemotaxis protein CheW</fullName>
    </submittedName>
</protein>
<dbReference type="SMART" id="SM00260">
    <property type="entry name" value="CheW"/>
    <property type="match status" value="1"/>
</dbReference>
<accession>A0ABU3NSV2</accession>
<evidence type="ECO:0000313" key="3">
    <source>
        <dbReference type="Proteomes" id="UP001254848"/>
    </source>
</evidence>
<dbReference type="Gene3D" id="2.30.30.40">
    <property type="entry name" value="SH3 Domains"/>
    <property type="match status" value="1"/>
</dbReference>